<dbReference type="EMBL" id="DF836358">
    <property type="protein sequence ID" value="GAN04631.1"/>
    <property type="molecule type" value="Genomic_DNA"/>
</dbReference>
<dbReference type="Proteomes" id="UP000053815">
    <property type="component" value="Unassembled WGS sequence"/>
</dbReference>
<feature type="region of interest" description="Disordered" evidence="8">
    <location>
        <begin position="21"/>
        <end position="42"/>
    </location>
</feature>
<dbReference type="GO" id="GO:0006487">
    <property type="term" value="P:protein N-linked glycosylation"/>
    <property type="evidence" value="ECO:0007669"/>
    <property type="project" value="TreeGrafter"/>
</dbReference>
<evidence type="ECO:0000313" key="11">
    <source>
        <dbReference type="EMBL" id="GAN04631.1"/>
    </source>
</evidence>
<evidence type="ECO:0000256" key="2">
    <source>
        <dbReference type="ARBA" id="ARBA00022692"/>
    </source>
</evidence>
<feature type="compositionally biased region" description="Low complexity" evidence="8">
    <location>
        <begin position="26"/>
        <end position="41"/>
    </location>
</feature>
<dbReference type="PROSITE" id="PS00036">
    <property type="entry name" value="BZIP_BASIC"/>
    <property type="match status" value="1"/>
</dbReference>
<feature type="region of interest" description="Disordered" evidence="8">
    <location>
        <begin position="94"/>
        <end position="149"/>
    </location>
</feature>
<dbReference type="GO" id="GO:0003700">
    <property type="term" value="F:DNA-binding transcription factor activity"/>
    <property type="evidence" value="ECO:0007669"/>
    <property type="project" value="InterPro"/>
</dbReference>
<dbReference type="AlphaFoldDB" id="A0A0C9M559"/>
<evidence type="ECO:0000256" key="6">
    <source>
        <dbReference type="ARBA" id="ARBA00023136"/>
    </source>
</evidence>
<dbReference type="GO" id="GO:0008250">
    <property type="term" value="C:oligosaccharyltransferase complex"/>
    <property type="evidence" value="ECO:0007669"/>
    <property type="project" value="InterPro"/>
</dbReference>
<dbReference type="InterPro" id="IPR008814">
    <property type="entry name" value="Swp1"/>
</dbReference>
<keyword evidence="3" id="KW-0732">Signal</keyword>
<dbReference type="OrthoDB" id="5571888at2759"/>
<organism evidence="11">
    <name type="scientific">Mucor ambiguus</name>
    <dbReference type="NCBI Taxonomy" id="91626"/>
    <lineage>
        <taxon>Eukaryota</taxon>
        <taxon>Fungi</taxon>
        <taxon>Fungi incertae sedis</taxon>
        <taxon>Mucoromycota</taxon>
        <taxon>Mucoromycotina</taxon>
        <taxon>Mucoromycetes</taxon>
        <taxon>Mucorales</taxon>
        <taxon>Mucorineae</taxon>
        <taxon>Mucoraceae</taxon>
        <taxon>Mucor</taxon>
    </lineage>
</organism>
<dbReference type="Pfam" id="PF25147">
    <property type="entry name" value="Ribophorin_II_C"/>
    <property type="match status" value="1"/>
</dbReference>
<comment type="subcellular location">
    <subcellularLocation>
        <location evidence="1">Endoplasmic reticulum membrane</location>
        <topology evidence="1">Multi-pass membrane protein</topology>
    </subcellularLocation>
</comment>
<dbReference type="STRING" id="91626.A0A0C9M559"/>
<dbReference type="PROSITE" id="PS50217">
    <property type="entry name" value="BZIP"/>
    <property type="match status" value="1"/>
</dbReference>
<dbReference type="InterPro" id="IPR004827">
    <property type="entry name" value="bZIP"/>
</dbReference>
<evidence type="ECO:0000256" key="8">
    <source>
        <dbReference type="SAM" id="MobiDB-lite"/>
    </source>
</evidence>
<dbReference type="Gene3D" id="1.20.5.170">
    <property type="match status" value="1"/>
</dbReference>
<dbReference type="SMART" id="SM00338">
    <property type="entry name" value="BRLZ"/>
    <property type="match status" value="1"/>
</dbReference>
<protein>
    <recommendedName>
        <fullName evidence="10">BZIP domain-containing protein</fullName>
    </recommendedName>
</protein>
<feature type="transmembrane region" description="Helical" evidence="9">
    <location>
        <begin position="551"/>
        <end position="569"/>
    </location>
</feature>
<accession>A0A0C9M559</accession>
<proteinExistence type="predicted"/>
<name>A0A0C9M559_9FUNG</name>
<dbReference type="PANTHER" id="PTHR12640">
    <property type="entry name" value="RIBOPHORIN II"/>
    <property type="match status" value="1"/>
</dbReference>
<evidence type="ECO:0000259" key="10">
    <source>
        <dbReference type="PROSITE" id="PS50217"/>
    </source>
</evidence>
<feature type="compositionally biased region" description="Low complexity" evidence="8">
    <location>
        <begin position="421"/>
        <end position="432"/>
    </location>
</feature>
<dbReference type="InterPro" id="IPR046347">
    <property type="entry name" value="bZIP_sf"/>
</dbReference>
<evidence type="ECO:0000256" key="9">
    <source>
        <dbReference type="SAM" id="Phobius"/>
    </source>
</evidence>
<feature type="coiled-coil region" evidence="7">
    <location>
        <begin position="160"/>
        <end position="201"/>
    </location>
</feature>
<keyword evidence="6 9" id="KW-0472">Membrane</keyword>
<dbReference type="PANTHER" id="PTHR12640:SF0">
    <property type="entry name" value="DOLICHYL-DIPHOSPHOOLIGOSACCHARIDE--PROTEIN GLYCOSYLTRANSFERASE SUBUNIT 2"/>
    <property type="match status" value="1"/>
</dbReference>
<feature type="compositionally biased region" description="Polar residues" evidence="8">
    <location>
        <begin position="396"/>
        <end position="414"/>
    </location>
</feature>
<gene>
    <name evidence="11" type="ORF">MAM1_0069d04092</name>
</gene>
<feature type="compositionally biased region" description="Basic and acidic residues" evidence="8">
    <location>
        <begin position="118"/>
        <end position="128"/>
    </location>
</feature>
<keyword evidence="5 9" id="KW-1133">Transmembrane helix</keyword>
<feature type="transmembrane region" description="Helical" evidence="9">
    <location>
        <begin position="526"/>
        <end position="545"/>
    </location>
</feature>
<evidence type="ECO:0000256" key="7">
    <source>
        <dbReference type="SAM" id="Coils"/>
    </source>
</evidence>
<feature type="compositionally biased region" description="Polar residues" evidence="8">
    <location>
        <begin position="94"/>
        <end position="116"/>
    </location>
</feature>
<sequence>MDNNFISSTFTWALEDTSANKQVNDQSNTNQQQQQQQQQSQEIVNLSDADLFQFLLGEEAHQAAITQPHSVSHHTDEDSSANEDLIMKERLSCSNTASSTTRKPKSSNGPPATSTGRLDFRPIHDHIPESQLKAMTSKERRQLRNKISARNFRNRRKEYIGTLEDELNQQKAENSQLKLELKWVKQKMETLQKENDKLRVDLMLGGINLPTTTTTAPTQPAAISVATTNTSPYLLDSTNLLNSTLNLSNTSSSSSSDSTLSSPPNLFTDFPDNWDFVLPTENHQSRDTYLSHAVVPNWNINHVLEKEKSTAMITTPSANLIQQYPLLAPALMSIVLAHTMTMSTDEILATAKLNPLPSTHLGFNEKDPFNGSTIMTDKEAKAVWDLLEPLTLMQSRNEKLATQPSNMKEQSLQPTRKMAFQQSKCPQSSSKSSRADDDRSNGGLVLATAFTAFVSAAGEEDVFELQPEIHHVFRAAEKMPPASFSKLFTLVTLSPWLVLIGGWLQLGITPAKVISELVSGSTVRTVSIAAFVTSLLAVEYLFYLYWTQLNLFQTLTYLSGLAVITFFAGQRALSSIQSRRINNELKK</sequence>
<dbReference type="Pfam" id="PF00170">
    <property type="entry name" value="bZIP_1"/>
    <property type="match status" value="1"/>
</dbReference>
<keyword evidence="4" id="KW-0256">Endoplasmic reticulum</keyword>
<keyword evidence="7" id="KW-0175">Coiled coil</keyword>
<reference evidence="11" key="1">
    <citation type="submission" date="2014-09" db="EMBL/GenBank/DDBJ databases">
        <title>Draft genome sequence of an oleaginous Mucoromycotina fungus Mucor ambiguus NBRC6742.</title>
        <authorList>
            <person name="Takeda I."/>
            <person name="Yamane N."/>
            <person name="Morita T."/>
            <person name="Tamano K."/>
            <person name="Machida M."/>
            <person name="Baker S."/>
            <person name="Koike H."/>
        </authorList>
    </citation>
    <scope>NUCLEOTIDE SEQUENCE</scope>
    <source>
        <strain evidence="11">NBRC 6742</strain>
    </source>
</reference>
<dbReference type="CDD" id="cd14810">
    <property type="entry name" value="bZIP_u1"/>
    <property type="match status" value="1"/>
</dbReference>
<evidence type="ECO:0000256" key="3">
    <source>
        <dbReference type="ARBA" id="ARBA00022729"/>
    </source>
</evidence>
<keyword evidence="2 9" id="KW-0812">Transmembrane</keyword>
<dbReference type="SUPFAM" id="SSF57959">
    <property type="entry name" value="Leucine zipper domain"/>
    <property type="match status" value="1"/>
</dbReference>
<feature type="domain" description="BZIP" evidence="10">
    <location>
        <begin position="135"/>
        <end position="198"/>
    </location>
</feature>
<dbReference type="InterPro" id="IPR056790">
    <property type="entry name" value="Ribophorin_II_C"/>
</dbReference>
<feature type="transmembrane region" description="Helical" evidence="9">
    <location>
        <begin position="487"/>
        <end position="506"/>
    </location>
</feature>
<evidence type="ECO:0000256" key="4">
    <source>
        <dbReference type="ARBA" id="ARBA00022824"/>
    </source>
</evidence>
<evidence type="ECO:0000313" key="12">
    <source>
        <dbReference type="Proteomes" id="UP000053815"/>
    </source>
</evidence>
<dbReference type="UniPathway" id="UPA00378"/>
<feature type="region of interest" description="Disordered" evidence="8">
    <location>
        <begin position="396"/>
        <end position="440"/>
    </location>
</feature>
<evidence type="ECO:0000256" key="5">
    <source>
        <dbReference type="ARBA" id="ARBA00022989"/>
    </source>
</evidence>
<evidence type="ECO:0000256" key="1">
    <source>
        <dbReference type="ARBA" id="ARBA00004477"/>
    </source>
</evidence>
<keyword evidence="12" id="KW-1185">Reference proteome</keyword>